<dbReference type="SUPFAM" id="SSF53067">
    <property type="entry name" value="Actin-like ATPase domain"/>
    <property type="match status" value="2"/>
</dbReference>
<name>A0ABV9FGE6_9BACL</name>
<dbReference type="Pfam" id="PF00370">
    <property type="entry name" value="FGGY_N"/>
    <property type="match status" value="1"/>
</dbReference>
<dbReference type="PANTHER" id="PTHR43095:SF5">
    <property type="entry name" value="XYLULOSE KINASE"/>
    <property type="match status" value="1"/>
</dbReference>
<dbReference type="InterPro" id="IPR018484">
    <property type="entry name" value="FGGY_N"/>
</dbReference>
<comment type="caution">
    <text evidence="6">The sequence shown here is derived from an EMBL/GenBank/DDBJ whole genome shotgun (WGS) entry which is preliminary data.</text>
</comment>
<keyword evidence="2" id="KW-0808">Transferase</keyword>
<dbReference type="InterPro" id="IPR000577">
    <property type="entry name" value="Carb_kinase_FGGY"/>
</dbReference>
<comment type="similarity">
    <text evidence="1">Belongs to the FGGY kinase family.</text>
</comment>
<dbReference type="InterPro" id="IPR018485">
    <property type="entry name" value="FGGY_C"/>
</dbReference>
<evidence type="ECO:0000256" key="3">
    <source>
        <dbReference type="ARBA" id="ARBA00022777"/>
    </source>
</evidence>
<evidence type="ECO:0000259" key="5">
    <source>
        <dbReference type="Pfam" id="PF02782"/>
    </source>
</evidence>
<evidence type="ECO:0000259" key="4">
    <source>
        <dbReference type="Pfam" id="PF00370"/>
    </source>
</evidence>
<organism evidence="6 7">
    <name type="scientific">Cohnella hongkongensis</name>
    <dbReference type="NCBI Taxonomy" id="178337"/>
    <lineage>
        <taxon>Bacteria</taxon>
        <taxon>Bacillati</taxon>
        <taxon>Bacillota</taxon>
        <taxon>Bacilli</taxon>
        <taxon>Bacillales</taxon>
        <taxon>Paenibacillaceae</taxon>
        <taxon>Cohnella</taxon>
    </lineage>
</organism>
<keyword evidence="3" id="KW-0418">Kinase</keyword>
<dbReference type="InterPro" id="IPR050406">
    <property type="entry name" value="FGGY_Carb_Kinase"/>
</dbReference>
<protein>
    <submittedName>
        <fullName evidence="6">L-fuculokinase</fullName>
    </submittedName>
</protein>
<keyword evidence="7" id="KW-1185">Reference proteome</keyword>
<dbReference type="PANTHER" id="PTHR43095">
    <property type="entry name" value="SUGAR KINASE"/>
    <property type="match status" value="1"/>
</dbReference>
<dbReference type="RefSeq" id="WP_378100711.1">
    <property type="nucleotide sequence ID" value="NZ_JBHSEP010000022.1"/>
</dbReference>
<dbReference type="InterPro" id="IPR043129">
    <property type="entry name" value="ATPase_NBD"/>
</dbReference>
<dbReference type="PIRSF" id="PIRSF000538">
    <property type="entry name" value="GlpK"/>
    <property type="match status" value="1"/>
</dbReference>
<dbReference type="Proteomes" id="UP001596028">
    <property type="component" value="Unassembled WGS sequence"/>
</dbReference>
<dbReference type="CDD" id="cd07773">
    <property type="entry name" value="ASKHA_NBD_FGGY_FK"/>
    <property type="match status" value="1"/>
</dbReference>
<accession>A0ABV9FGE6</accession>
<feature type="domain" description="Carbohydrate kinase FGGY C-terminal" evidence="5">
    <location>
        <begin position="330"/>
        <end position="443"/>
    </location>
</feature>
<evidence type="ECO:0000256" key="1">
    <source>
        <dbReference type="ARBA" id="ARBA00009156"/>
    </source>
</evidence>
<dbReference type="EMBL" id="JBHSEP010000022">
    <property type="protein sequence ID" value="MFC4601061.1"/>
    <property type="molecule type" value="Genomic_DNA"/>
</dbReference>
<reference evidence="7" key="1">
    <citation type="journal article" date="2019" name="Int. J. Syst. Evol. Microbiol.">
        <title>The Global Catalogue of Microorganisms (GCM) 10K type strain sequencing project: providing services to taxonomists for standard genome sequencing and annotation.</title>
        <authorList>
            <consortium name="The Broad Institute Genomics Platform"/>
            <consortium name="The Broad Institute Genome Sequencing Center for Infectious Disease"/>
            <person name="Wu L."/>
            <person name="Ma J."/>
        </authorList>
    </citation>
    <scope>NUCLEOTIDE SEQUENCE [LARGE SCALE GENOMIC DNA]</scope>
    <source>
        <strain evidence="7">CCUG 49571</strain>
    </source>
</reference>
<feature type="domain" description="Carbohydrate kinase FGGY N-terminal" evidence="4">
    <location>
        <begin position="7"/>
        <end position="249"/>
    </location>
</feature>
<sequence>MKKKESLYIGLDISSTHIKVGAYDRFGAMKAVSSTPTPVHMTKNGGIYHLPDELRERTVETLLSCMERVQGCKIKAIGVSSVAEAGVLIDEDGQTLGPVMAWYDPRPHPYLNDVKQQVPAMEFYRRTGLSPEAIHSLLKFLWMKDHMAEAWQKGRTWLHIAEYIVYCLTGEKKAEHSLASRSLLFNINTRTWDEELIRTFDLKRELFQENVQAGKVHGYVHKTASAYTKIPEGTPVTIAGHHPIVGAFGIGGVLEGDVTNVCDMMEALIITLPNQNMNQFEQTPKFTVGCHVVPDHHYALLDVGRTGGIVEWFLSVTGWNYQKLLTVLSKANGTTKNLGFYPVWHGDRQNETSAQMSWFGGQLTNSNPEQMAASIIRGLSCLFRYSMDELRNLHIPIKRLMVAGESTKYPYWMQMKADILNWPLHICRNWEGSSRGAAVLAAKSIGDIGEISIPPSLTLMPNGDKTEEHQEFYVDCYLKNVEILKQLEIR</sequence>
<proteinExistence type="inferred from homology"/>
<dbReference type="Pfam" id="PF02782">
    <property type="entry name" value="FGGY_C"/>
    <property type="match status" value="1"/>
</dbReference>
<evidence type="ECO:0000256" key="2">
    <source>
        <dbReference type="ARBA" id="ARBA00022679"/>
    </source>
</evidence>
<gene>
    <name evidence="6" type="ORF">ACFO3S_22660</name>
</gene>
<dbReference type="Gene3D" id="3.30.420.40">
    <property type="match status" value="2"/>
</dbReference>
<evidence type="ECO:0000313" key="6">
    <source>
        <dbReference type="EMBL" id="MFC4601061.1"/>
    </source>
</evidence>
<evidence type="ECO:0000313" key="7">
    <source>
        <dbReference type="Proteomes" id="UP001596028"/>
    </source>
</evidence>